<gene>
    <name evidence="1" type="ORF">M9Y10_011456</name>
</gene>
<evidence type="ECO:0000313" key="2">
    <source>
        <dbReference type="Proteomes" id="UP001470230"/>
    </source>
</evidence>
<name>A0ABR2IKL2_9EUKA</name>
<dbReference type="EMBL" id="JAPFFF010000017">
    <property type="protein sequence ID" value="KAK8863766.1"/>
    <property type="molecule type" value="Genomic_DNA"/>
</dbReference>
<organism evidence="1 2">
    <name type="scientific">Tritrichomonas musculus</name>
    <dbReference type="NCBI Taxonomy" id="1915356"/>
    <lineage>
        <taxon>Eukaryota</taxon>
        <taxon>Metamonada</taxon>
        <taxon>Parabasalia</taxon>
        <taxon>Tritrichomonadida</taxon>
        <taxon>Tritrichomonadidae</taxon>
        <taxon>Tritrichomonas</taxon>
    </lineage>
</organism>
<evidence type="ECO:0000313" key="1">
    <source>
        <dbReference type="EMBL" id="KAK8863766.1"/>
    </source>
</evidence>
<keyword evidence="2" id="KW-1185">Reference proteome</keyword>
<reference evidence="1 2" key="1">
    <citation type="submission" date="2024-04" db="EMBL/GenBank/DDBJ databases">
        <title>Tritrichomonas musculus Genome.</title>
        <authorList>
            <person name="Alves-Ferreira E."/>
            <person name="Grigg M."/>
            <person name="Lorenzi H."/>
            <person name="Galac M."/>
        </authorList>
    </citation>
    <scope>NUCLEOTIDE SEQUENCE [LARGE SCALE GENOMIC DNA]</scope>
    <source>
        <strain evidence="1 2">EAF2021</strain>
    </source>
</reference>
<comment type="caution">
    <text evidence="1">The sequence shown here is derived from an EMBL/GenBank/DDBJ whole genome shotgun (WGS) entry which is preliminary data.</text>
</comment>
<proteinExistence type="predicted"/>
<accession>A0ABR2IKL2</accession>
<sequence>MGLESGGYKIAIKQYSKFRWVILSITYQEPDEIALSSQSKDNSLREKLDLTYKDAIDIPFENVKDSGGQCEVKIKIQNNTRLVGYIIDEEGFV</sequence>
<protein>
    <submittedName>
        <fullName evidence="1">Uncharacterized protein</fullName>
    </submittedName>
</protein>
<dbReference type="Proteomes" id="UP001470230">
    <property type="component" value="Unassembled WGS sequence"/>
</dbReference>